<evidence type="ECO:0000313" key="6">
    <source>
        <dbReference type="Proteomes" id="UP000290189"/>
    </source>
</evidence>
<dbReference type="PROSITE" id="PS50297">
    <property type="entry name" value="ANK_REP_REGION"/>
    <property type="match status" value="3"/>
</dbReference>
<organism evidence="5 6">
    <name type="scientific">Plasmodiophora brassicae</name>
    <name type="common">Clubroot disease agent</name>
    <dbReference type="NCBI Taxonomy" id="37360"/>
    <lineage>
        <taxon>Eukaryota</taxon>
        <taxon>Sar</taxon>
        <taxon>Rhizaria</taxon>
        <taxon>Endomyxa</taxon>
        <taxon>Phytomyxea</taxon>
        <taxon>Plasmodiophorida</taxon>
        <taxon>Plasmodiophoridae</taxon>
        <taxon>Plasmodiophora</taxon>
    </lineage>
</organism>
<gene>
    <name evidence="5" type="ORF">PLBR_LOCUS3506</name>
</gene>
<evidence type="ECO:0000256" key="2">
    <source>
        <dbReference type="ARBA" id="ARBA00023043"/>
    </source>
</evidence>
<name>A0A3P3Y7Z4_PLABS</name>
<dbReference type="SUPFAM" id="SSF48403">
    <property type="entry name" value="Ankyrin repeat"/>
    <property type="match status" value="1"/>
</dbReference>
<evidence type="ECO:0000256" key="4">
    <source>
        <dbReference type="SAM" id="MobiDB-lite"/>
    </source>
</evidence>
<dbReference type="Pfam" id="PF00023">
    <property type="entry name" value="Ank"/>
    <property type="match status" value="1"/>
</dbReference>
<dbReference type="AlphaFoldDB" id="A0A3P3Y7Z4"/>
<protein>
    <submittedName>
        <fullName evidence="5">Uncharacterized protein</fullName>
    </submittedName>
</protein>
<dbReference type="PANTHER" id="PTHR24198:SF165">
    <property type="entry name" value="ANKYRIN REPEAT-CONTAINING PROTEIN-RELATED"/>
    <property type="match status" value="1"/>
</dbReference>
<reference evidence="5 6" key="1">
    <citation type="submission" date="2018-03" db="EMBL/GenBank/DDBJ databases">
        <authorList>
            <person name="Fogelqvist J."/>
        </authorList>
    </citation>
    <scope>NUCLEOTIDE SEQUENCE [LARGE SCALE GENOMIC DNA]</scope>
</reference>
<dbReference type="PANTHER" id="PTHR24198">
    <property type="entry name" value="ANKYRIN REPEAT AND PROTEIN KINASE DOMAIN-CONTAINING PROTEIN"/>
    <property type="match status" value="1"/>
</dbReference>
<keyword evidence="1" id="KW-0677">Repeat</keyword>
<dbReference type="SMART" id="SM00248">
    <property type="entry name" value="ANK"/>
    <property type="match status" value="5"/>
</dbReference>
<dbReference type="PRINTS" id="PR01415">
    <property type="entry name" value="ANKYRIN"/>
</dbReference>
<feature type="region of interest" description="Disordered" evidence="4">
    <location>
        <begin position="286"/>
        <end position="344"/>
    </location>
</feature>
<keyword evidence="2 3" id="KW-0040">ANK repeat</keyword>
<dbReference type="PROSITE" id="PS50088">
    <property type="entry name" value="ANK_REPEAT"/>
    <property type="match status" value="3"/>
</dbReference>
<keyword evidence="5" id="KW-0496">Mitochondrion</keyword>
<feature type="repeat" description="ANK" evidence="3">
    <location>
        <begin position="69"/>
        <end position="101"/>
    </location>
</feature>
<evidence type="ECO:0000256" key="1">
    <source>
        <dbReference type="ARBA" id="ARBA00022737"/>
    </source>
</evidence>
<sequence>MRAARCCVRATARHFQSEALWRGRYGSMNDTRLQQLVLRACVEGRADLLDRVIGSSDSQETLVECRDANGSTPLSVAARHGHIPCVKVLLQRRANVSAVSTLGNSPAHWAAVGGHLQIIKMLVGASSAEVLHAVNKNGDSPLMWACANGHLECARYIVESSIPHDIVAQRNRDRINALMCGAMNGNEYLVQVLLRHGADPNAQDVNGNSALHYAIRAGHAGAVRVLVDNGADLHVLNNRCQSAFTLYRQDSTNPECREVISRFLEKQGRQSSSIADELWQTCVSKPRRTTNQASNAAVPASDNTEERREDAVVELPPVAGEGDVDDGGNVDEPGSETCGGSQVEAGQTVEDVARPDVIKNVVAADEQDRGDRAFSINSDLAVFRIALMEDFVQGTLGDVAEQLDLAPEHVLGMQLDGLSSSQLDAVESVHAQIGQRLARARRQLDQSIVVDTQMQLLELRAHIDHIMGTLDKYA</sequence>
<accession>A0A3P3Y7Z4</accession>
<proteinExistence type="predicted"/>
<dbReference type="Gene3D" id="1.25.40.20">
    <property type="entry name" value="Ankyrin repeat-containing domain"/>
    <property type="match status" value="2"/>
</dbReference>
<dbReference type="Pfam" id="PF12796">
    <property type="entry name" value="Ank_2"/>
    <property type="match status" value="2"/>
</dbReference>
<feature type="repeat" description="ANK" evidence="3">
    <location>
        <begin position="206"/>
        <end position="238"/>
    </location>
</feature>
<dbReference type="InterPro" id="IPR036770">
    <property type="entry name" value="Ankyrin_rpt-contain_sf"/>
</dbReference>
<geneLocation type="mitochondrion" evidence="5"/>
<evidence type="ECO:0000256" key="3">
    <source>
        <dbReference type="PROSITE-ProRule" id="PRU00023"/>
    </source>
</evidence>
<dbReference type="Proteomes" id="UP000290189">
    <property type="component" value="Unassembled WGS sequence"/>
</dbReference>
<dbReference type="EMBL" id="OVEO01000005">
    <property type="protein sequence ID" value="SPQ96291.1"/>
    <property type="molecule type" value="Genomic_DNA"/>
</dbReference>
<feature type="repeat" description="ANK" evidence="3">
    <location>
        <begin position="173"/>
        <end position="205"/>
    </location>
</feature>
<evidence type="ECO:0000313" key="5">
    <source>
        <dbReference type="EMBL" id="SPQ96291.1"/>
    </source>
</evidence>
<dbReference type="InterPro" id="IPR002110">
    <property type="entry name" value="Ankyrin_rpt"/>
</dbReference>